<comment type="caution">
    <text evidence="5">The sequence shown here is derived from an EMBL/GenBank/DDBJ whole genome shotgun (WGS) entry which is preliminary data.</text>
</comment>
<dbReference type="InterPro" id="IPR003593">
    <property type="entry name" value="AAA+_ATPase"/>
</dbReference>
<keyword evidence="6" id="KW-1185">Reference proteome</keyword>
<dbReference type="AlphaFoldDB" id="A0A9W7L7R9"/>
<dbReference type="GO" id="GO:0000725">
    <property type="term" value="P:recombinational repair"/>
    <property type="evidence" value="ECO:0007669"/>
    <property type="project" value="TreeGrafter"/>
</dbReference>
<feature type="region of interest" description="Disordered" evidence="3">
    <location>
        <begin position="638"/>
        <end position="739"/>
    </location>
</feature>
<dbReference type="GO" id="GO:0046872">
    <property type="term" value="F:metal ion binding"/>
    <property type="evidence" value="ECO:0007669"/>
    <property type="project" value="UniProtKB-KW"/>
</dbReference>
<evidence type="ECO:0000259" key="4">
    <source>
        <dbReference type="PROSITE" id="PS50162"/>
    </source>
</evidence>
<evidence type="ECO:0000256" key="1">
    <source>
        <dbReference type="ARBA" id="ARBA00004474"/>
    </source>
</evidence>
<dbReference type="GO" id="GO:0005524">
    <property type="term" value="F:ATP binding"/>
    <property type="evidence" value="ECO:0007669"/>
    <property type="project" value="InterPro"/>
</dbReference>
<dbReference type="Pfam" id="PF13541">
    <property type="entry name" value="ChlI"/>
    <property type="match status" value="1"/>
</dbReference>
<feature type="compositionally biased region" description="Gly residues" evidence="3">
    <location>
        <begin position="639"/>
        <end position="662"/>
    </location>
</feature>
<reference evidence="6" key="1">
    <citation type="journal article" date="2023" name="Commun. Biol.">
        <title>Genome analysis of Parmales, the sister group of diatoms, reveals the evolutionary specialization of diatoms from phago-mixotrophs to photoautotrophs.</title>
        <authorList>
            <person name="Ban H."/>
            <person name="Sato S."/>
            <person name="Yoshikawa S."/>
            <person name="Yamada K."/>
            <person name="Nakamura Y."/>
            <person name="Ichinomiya M."/>
            <person name="Sato N."/>
            <person name="Blanc-Mathieu R."/>
            <person name="Endo H."/>
            <person name="Kuwata A."/>
            <person name="Ogata H."/>
        </authorList>
    </citation>
    <scope>NUCLEOTIDE SEQUENCE [LARGE SCALE GENOMIC DNA]</scope>
</reference>
<dbReference type="InterPro" id="IPR020568">
    <property type="entry name" value="Ribosomal_Su5_D2-typ_SF"/>
</dbReference>
<feature type="domain" description="RecA family profile 1" evidence="4">
    <location>
        <begin position="197"/>
        <end position="357"/>
    </location>
</feature>
<dbReference type="Gene3D" id="3.40.50.300">
    <property type="entry name" value="P-loop containing nucleotide triphosphate hydrolases"/>
    <property type="match status" value="1"/>
</dbReference>
<gene>
    <name evidence="5" type="ORF">TrCOL_g1131</name>
</gene>
<feature type="region of interest" description="Disordered" evidence="3">
    <location>
        <begin position="49"/>
        <end position="81"/>
    </location>
</feature>
<dbReference type="GO" id="GO:0009536">
    <property type="term" value="C:plastid"/>
    <property type="evidence" value="ECO:0007669"/>
    <property type="project" value="UniProtKB-SubCell"/>
</dbReference>
<evidence type="ECO:0000256" key="3">
    <source>
        <dbReference type="SAM" id="MobiDB-lite"/>
    </source>
</evidence>
<dbReference type="Pfam" id="PF18073">
    <property type="entry name" value="Zn_ribbon_LapB"/>
    <property type="match status" value="1"/>
</dbReference>
<protein>
    <recommendedName>
        <fullName evidence="4">RecA family profile 1 domain-containing protein</fullName>
    </recommendedName>
</protein>
<evidence type="ECO:0000313" key="6">
    <source>
        <dbReference type="Proteomes" id="UP001165065"/>
    </source>
</evidence>
<dbReference type="InterPro" id="IPR020588">
    <property type="entry name" value="RecA_ATP-bd"/>
</dbReference>
<dbReference type="Proteomes" id="UP001165065">
    <property type="component" value="Unassembled WGS sequence"/>
</dbReference>
<name>A0A9W7L7R9_9STRA</name>
<evidence type="ECO:0000256" key="2">
    <source>
        <dbReference type="ARBA" id="ARBA00022723"/>
    </source>
</evidence>
<dbReference type="OrthoDB" id="41505at2759"/>
<sequence>MPATAPAAQPLAQMTLRRLSRFGSILAVLSVMSSHSCVSSFTSPQTVAAGMRRGPTVPPFSTSSPPTVFNARGNDRDEDEYDEYDPSEEIVVDTSSFNPSSFKSSFTLNSRSAGTNRKSLTSSKSSTVSAWVCGNCGAEHVKWLGKCPTCNEWGTISEVEMAREGTAVSFKGRERLGGTRTGEPREILNVEDVGENTDVRLRLSNPEINTVFGGGITLGSLTLLGGPPGVGKSTLLLQIASELAGSGRVLYASGEENELQVSQRARRLGLSNLRNIELMCTNDADEVAEGVVNSRGRKGMGLEDKINLVILDSVQTMTTAEAGGTQQGGVTQVRGVTNLMMRLAKGTGTPVIMVGHVTKSGTVAGPRTVEHMVDTVMFLESGEGGVRVARVEKNRFGNSEEVGVFEMQDGAGGGTPGLLVACEDPSSMFAGGRDRDVAGSATTIAVEGSRCIAVEVQALVAGGIRGGGRRTVEGVASNRVGMIMAVLDKRCGVRFGNREVYVNVVGGLRLNKGRGGAGGSDLAVAVALVSSLTGIEVRGDTAFVGEIGLNGEMRDVEGKERRIREAKRMGYGRVVVPSKFGNFKGKGRGGGGGGGGRDREIEIIECGGVLDAVNAGLVDEIGKRWERKEYVVGARPKGAGEGMGGRGGGGGWKGKGKGGGPRGRAKGKISKGYKFPRGVADLGIDDGSGNMQGRGGEGEEEEEEEYFEKDVYDEDEDWDDEDEEEMDEEDDYYNGAGFN</sequence>
<dbReference type="PANTHER" id="PTHR32472">
    <property type="entry name" value="DNA REPAIR PROTEIN RADA"/>
    <property type="match status" value="1"/>
</dbReference>
<dbReference type="InterPro" id="IPR041166">
    <property type="entry name" value="Rubredoxin_2"/>
</dbReference>
<dbReference type="GO" id="GO:0140664">
    <property type="term" value="F:ATP-dependent DNA damage sensor activity"/>
    <property type="evidence" value="ECO:0007669"/>
    <property type="project" value="InterPro"/>
</dbReference>
<feature type="compositionally biased region" description="Acidic residues" evidence="3">
    <location>
        <begin position="698"/>
        <end position="732"/>
    </location>
</feature>
<feature type="compositionally biased region" description="Low complexity" evidence="3">
    <location>
        <begin position="59"/>
        <end position="69"/>
    </location>
</feature>
<organism evidence="5 6">
    <name type="scientific">Triparma columacea</name>
    <dbReference type="NCBI Taxonomy" id="722753"/>
    <lineage>
        <taxon>Eukaryota</taxon>
        <taxon>Sar</taxon>
        <taxon>Stramenopiles</taxon>
        <taxon>Ochrophyta</taxon>
        <taxon>Bolidophyceae</taxon>
        <taxon>Parmales</taxon>
        <taxon>Triparmaceae</taxon>
        <taxon>Triparma</taxon>
    </lineage>
</organism>
<proteinExistence type="predicted"/>
<dbReference type="SMART" id="SM00382">
    <property type="entry name" value="AAA"/>
    <property type="match status" value="1"/>
</dbReference>
<dbReference type="Gene3D" id="3.30.230.10">
    <property type="match status" value="1"/>
</dbReference>
<dbReference type="SUPFAM" id="SSF52540">
    <property type="entry name" value="P-loop containing nucleoside triphosphate hydrolases"/>
    <property type="match status" value="1"/>
</dbReference>
<evidence type="ECO:0000313" key="5">
    <source>
        <dbReference type="EMBL" id="GMI38400.1"/>
    </source>
</evidence>
<dbReference type="PROSITE" id="PS50162">
    <property type="entry name" value="RECA_2"/>
    <property type="match status" value="1"/>
</dbReference>
<dbReference type="PRINTS" id="PR01874">
    <property type="entry name" value="DNAREPAIRADA"/>
</dbReference>
<dbReference type="SUPFAM" id="SSF54211">
    <property type="entry name" value="Ribosomal protein S5 domain 2-like"/>
    <property type="match status" value="1"/>
</dbReference>
<accession>A0A9W7L7R9</accession>
<keyword evidence="2" id="KW-0479">Metal-binding</keyword>
<dbReference type="GO" id="GO:0003677">
    <property type="term" value="F:DNA binding"/>
    <property type="evidence" value="ECO:0007669"/>
    <property type="project" value="InterPro"/>
</dbReference>
<dbReference type="InterPro" id="IPR027417">
    <property type="entry name" value="P-loop_NTPase"/>
</dbReference>
<dbReference type="InterPro" id="IPR014721">
    <property type="entry name" value="Ribsml_uS5_D2-typ_fold_subgr"/>
</dbReference>
<dbReference type="EMBL" id="BRYA01000085">
    <property type="protein sequence ID" value="GMI38400.1"/>
    <property type="molecule type" value="Genomic_DNA"/>
</dbReference>
<dbReference type="PANTHER" id="PTHR32472:SF10">
    <property type="entry name" value="DNA REPAIR PROTEIN RADA-LIKE PROTEIN"/>
    <property type="match status" value="1"/>
</dbReference>
<comment type="subcellular location">
    <subcellularLocation>
        <location evidence="1">Plastid</location>
    </subcellularLocation>
</comment>
<dbReference type="Pfam" id="PF13481">
    <property type="entry name" value="AAA_25"/>
    <property type="match status" value="1"/>
</dbReference>